<accession>F8AA21</accession>
<proteinExistence type="predicted"/>
<dbReference type="eggNOG" id="COG0476">
    <property type="taxonomic scope" value="Bacteria"/>
</dbReference>
<dbReference type="HOGENOM" id="CLU_727476_0_0_0"/>
<dbReference type="AlphaFoldDB" id="F8AA21"/>
<gene>
    <name evidence="2" type="ordered locus">Thein_1444</name>
</gene>
<dbReference type="InterPro" id="IPR054597">
    <property type="entry name" value="FeeM_cat"/>
</dbReference>
<name>F8AA21_THEID</name>
<feature type="domain" description="N-acyl amino acid synthase FeeM catalytic core" evidence="1">
    <location>
        <begin position="132"/>
        <end position="289"/>
    </location>
</feature>
<dbReference type="EMBL" id="CP002683">
    <property type="protein sequence ID" value="AEH45307.1"/>
    <property type="molecule type" value="Genomic_DNA"/>
</dbReference>
<sequence length="380" mass="44482">MSLPGASPFRHCEELTPHSSLRGSTTLLSLRGGPQGRRSSLYRVSGRLLRHFVARNDCVSCRLFNDLINKKLVLPFKIFYCTADKRNMRNLSKEKKEIWRRRRRLNLSKVPECLKQRIVKVDFCSKLEEFEEAFSLLYDRYHEVGLIPTSKECLFFTPYQALPDSRVCIARSLETGEVTSTATLVIDSEVGLPSDSLYKDIIDRLRKEGRKPAEFTCLAAKTDIYSRNGLFYIFRILYKYAISKGATDLVISVHPKHTTFYELVLLFERVGPLRYYPHLENAPAYLERLELTGVQKRYEEAYRSFWEGQIVIDFFFNIALPEDTWILTQKYNMKPEVFKHFYLERTNAFQKMDNKLAKYLASIYLDELDYRVNYPLQAVS</sequence>
<dbReference type="PaxDb" id="667014-Thein_1444"/>
<organism evidence="2 3">
    <name type="scientific">Thermodesulfatator indicus (strain DSM 15286 / JCM 11887 / CIR29812)</name>
    <dbReference type="NCBI Taxonomy" id="667014"/>
    <lineage>
        <taxon>Bacteria</taxon>
        <taxon>Pseudomonadati</taxon>
        <taxon>Thermodesulfobacteriota</taxon>
        <taxon>Thermodesulfobacteria</taxon>
        <taxon>Thermodesulfobacteriales</taxon>
        <taxon>Thermodesulfatatoraceae</taxon>
        <taxon>Thermodesulfatator</taxon>
    </lineage>
</organism>
<dbReference type="KEGG" id="tid:Thein_1444"/>
<dbReference type="SUPFAM" id="SSF55729">
    <property type="entry name" value="Acyl-CoA N-acyltransferases (Nat)"/>
    <property type="match status" value="1"/>
</dbReference>
<dbReference type="InterPro" id="IPR016181">
    <property type="entry name" value="Acyl_CoA_acyltransferase"/>
</dbReference>
<dbReference type="Pfam" id="PF21926">
    <property type="entry name" value="FeeM"/>
    <property type="match status" value="1"/>
</dbReference>
<reference evidence="3" key="1">
    <citation type="submission" date="2011-04" db="EMBL/GenBank/DDBJ databases">
        <title>The complete genome of Thermodesulfatator indicus DSM 15286.</title>
        <authorList>
            <person name="Lucas S."/>
            <person name="Copeland A."/>
            <person name="Lapidus A."/>
            <person name="Bruce D."/>
            <person name="Goodwin L."/>
            <person name="Pitluck S."/>
            <person name="Peters L."/>
            <person name="Kyrpides N."/>
            <person name="Mavromatis K."/>
            <person name="Pagani I."/>
            <person name="Ivanova N."/>
            <person name="Saunders L."/>
            <person name="Detter J.C."/>
            <person name="Tapia R."/>
            <person name="Han C."/>
            <person name="Land M."/>
            <person name="Hauser L."/>
            <person name="Markowitz V."/>
            <person name="Cheng J.-F."/>
            <person name="Hugenholtz P."/>
            <person name="Woyke T."/>
            <person name="Wu D."/>
            <person name="Spring S."/>
            <person name="Schroeder M."/>
            <person name="Brambilla E."/>
            <person name="Klenk H.-P."/>
            <person name="Eisen J.A."/>
        </authorList>
    </citation>
    <scope>NUCLEOTIDE SEQUENCE [LARGE SCALE GENOMIC DNA]</scope>
    <source>
        <strain evidence="3">DSM 15286 / JCM 11887 / CIR29812</strain>
    </source>
</reference>
<reference evidence="2 3" key="2">
    <citation type="journal article" date="2012" name="Stand. Genomic Sci.">
        <title>Complete genome sequence of the thermophilic sulfate-reducing ocean bacterium Thermodesulfatator indicus type strain (CIR29812(T)).</title>
        <authorList>
            <person name="Anderson I."/>
            <person name="Saunders E."/>
            <person name="Lapidus A."/>
            <person name="Nolan M."/>
            <person name="Lucas S."/>
            <person name="Tice H."/>
            <person name="Del Rio T.G."/>
            <person name="Cheng J.F."/>
            <person name="Han C."/>
            <person name="Tapia R."/>
            <person name="Goodwin L.A."/>
            <person name="Pitluck S."/>
            <person name="Liolios K."/>
            <person name="Mavromatis K."/>
            <person name="Pagani I."/>
            <person name="Ivanova N."/>
            <person name="Mikhailova N."/>
            <person name="Pati A."/>
            <person name="Chen A."/>
            <person name="Palaniappan K."/>
            <person name="Land M."/>
            <person name="Hauser L."/>
            <person name="Jeffries C.D."/>
            <person name="Chang Y.J."/>
            <person name="Brambilla E.M."/>
            <person name="Rohde M."/>
            <person name="Spring S."/>
            <person name="Goker M."/>
            <person name="Detter J.C."/>
            <person name="Woyke T."/>
            <person name="Bristow J."/>
            <person name="Eisen J.A."/>
            <person name="Markowitz V."/>
            <person name="Hugenholtz P."/>
            <person name="Kyrpides N.C."/>
            <person name="Klenk H.P."/>
        </authorList>
    </citation>
    <scope>NUCLEOTIDE SEQUENCE [LARGE SCALE GENOMIC DNA]</scope>
    <source>
        <strain evidence="3">DSM 15286 / JCM 11887 / CIR29812</strain>
    </source>
</reference>
<dbReference type="STRING" id="667014.Thein_1444"/>
<dbReference type="Gene3D" id="3.40.630.30">
    <property type="match status" value="1"/>
</dbReference>
<dbReference type="InParanoid" id="F8AA21"/>
<evidence type="ECO:0000259" key="1">
    <source>
        <dbReference type="Pfam" id="PF21926"/>
    </source>
</evidence>
<dbReference type="Proteomes" id="UP000006793">
    <property type="component" value="Chromosome"/>
</dbReference>
<keyword evidence="3" id="KW-1185">Reference proteome</keyword>
<protein>
    <recommendedName>
        <fullName evidence="1">N-acyl amino acid synthase FeeM catalytic core domain-containing protein</fullName>
    </recommendedName>
</protein>
<evidence type="ECO:0000313" key="2">
    <source>
        <dbReference type="EMBL" id="AEH45307.1"/>
    </source>
</evidence>
<evidence type="ECO:0000313" key="3">
    <source>
        <dbReference type="Proteomes" id="UP000006793"/>
    </source>
</evidence>